<comment type="caution">
    <text evidence="1">The sequence shown here is derived from an EMBL/GenBank/DDBJ whole genome shotgun (WGS) entry which is preliminary data.</text>
</comment>
<organism evidence="1 2">
    <name type="scientific">Pseudomonas neuropathica</name>
    <dbReference type="NCBI Taxonomy" id="2730425"/>
    <lineage>
        <taxon>Bacteria</taxon>
        <taxon>Pseudomonadati</taxon>
        <taxon>Pseudomonadota</taxon>
        <taxon>Gammaproteobacteria</taxon>
        <taxon>Pseudomonadales</taxon>
        <taxon>Pseudomonadaceae</taxon>
        <taxon>Pseudomonas</taxon>
    </lineage>
</organism>
<dbReference type="Proteomes" id="UP001622950">
    <property type="component" value="Unassembled WGS sequence"/>
</dbReference>
<sequence>MKNTNYKGSASAACTSSMILLSAMLASQSVSAHGYLEVPPSRALLCQKGVNTNCGGAQYEPQSVGETFKGFPAGVGGAPLQGPVDGKIPSGGHSLFSALDAQSATRWQMTEIKDRNIDFQWRYTAVHPATKHEYFITRNGWNPNEALKRATFESTPFCTIDGSNQRPESGAKHNCNIPNDKTGQHVILAIWTVGDTDAAFYNAADVNILAEPELPGGWSSVGSIAPSTSLLVGDKVKARAFTANGESPDYSVEISINSAEEGAPNNWSFKLAEAINKAHALIRAGVRDENGTIEPVKGNNSVYAQKDSGVIRYEVQLKMQEDAAARLSVASRQAEYLLEKGVARIDFSILSNRKMNVEATLFDEGNKPVGSTSAQADSGSSWLAIDVRSNPGKHTLTLVGTTLDGRTIRQDTQVTQLTGEGAGADYDFVFPEGLSEYTAGTKVLQPKTNEVFECKPFPASGYCKQYSPSANGFEPGTGIGPHWHMAWDKL</sequence>
<evidence type="ECO:0000313" key="2">
    <source>
        <dbReference type="Proteomes" id="UP001622950"/>
    </source>
</evidence>
<dbReference type="EMBL" id="JBJHQE010000010">
    <property type="protein sequence ID" value="MFK9080738.1"/>
    <property type="molecule type" value="Genomic_DNA"/>
</dbReference>
<evidence type="ECO:0000313" key="1">
    <source>
        <dbReference type="EMBL" id="MFK9080738.1"/>
    </source>
</evidence>
<protein>
    <submittedName>
        <fullName evidence="1">N-acetylglucosamine-binding protein GbpA</fullName>
    </submittedName>
</protein>
<keyword evidence="2" id="KW-1185">Reference proteome</keyword>
<gene>
    <name evidence="1" type="primary">gbpA</name>
    <name evidence="1" type="ORF">ACJEBM_08635</name>
</gene>
<accession>A0ACC7MR30</accession>
<proteinExistence type="predicted"/>
<reference evidence="1" key="1">
    <citation type="submission" date="2024-11" db="EMBL/GenBank/DDBJ databases">
        <authorList>
            <person name="Lucas J.A."/>
        </authorList>
    </citation>
    <scope>NUCLEOTIDE SEQUENCE</scope>
    <source>
        <strain evidence="1">Z 8.8</strain>
    </source>
</reference>
<name>A0ACC7MR30_9PSED</name>